<dbReference type="InterPro" id="IPR034981">
    <property type="entry name" value="Imelysin-like_EfeO/Algp7"/>
</dbReference>
<comment type="subcellular location">
    <subcellularLocation>
        <location evidence="1">Cell envelope</location>
    </subcellularLocation>
</comment>
<dbReference type="InterPro" id="IPR038352">
    <property type="entry name" value="Imelysin_sf"/>
</dbReference>
<dbReference type="PANTHER" id="PTHR39192:SF1">
    <property type="entry name" value="IRON UPTAKE SYSTEM COMPONENT EFEO"/>
    <property type="match status" value="1"/>
</dbReference>
<reference evidence="6 7" key="1">
    <citation type="submission" date="2023-03" db="EMBL/GenBank/DDBJ databases">
        <title>Draft genome sequence of type strain Streptomyces ferralitis JCM 14344.</title>
        <authorList>
            <person name="Klaysubun C."/>
            <person name="Duangmal K."/>
        </authorList>
    </citation>
    <scope>NUCLEOTIDE SEQUENCE [LARGE SCALE GENOMIC DNA]</scope>
    <source>
        <strain evidence="6 7">JCM 14344</strain>
    </source>
</reference>
<dbReference type="EMBL" id="JARHTQ010000014">
    <property type="protein sequence ID" value="MDF2258207.1"/>
    <property type="molecule type" value="Genomic_DNA"/>
</dbReference>
<dbReference type="InterPro" id="IPR018976">
    <property type="entry name" value="Imelysin-like"/>
</dbReference>
<dbReference type="InterPro" id="IPR006311">
    <property type="entry name" value="TAT_signal"/>
</dbReference>
<evidence type="ECO:0000313" key="7">
    <source>
        <dbReference type="Proteomes" id="UP001220022"/>
    </source>
</evidence>
<sequence>MIRPRIPRGRRGLLSAGGALAAVAAVAAVLVGTLGGDGRPAAQHGPGNADGLPRTRVRMSAGECGQGWTQGHSGSQVFDVYNASNGPAEVDLLDPGSGAVYGEVEGLAPGTSRPLQVTLGGGSYAFKCLPDDSDAFTGPTVRISGHAAAGPAAVPVNQHDLIPPTLAYQQWIGDRMGELADRVGALRDAVDGGDLDSARTAWLPAHLVYERMGAAYGTFGDADKAINGTTAGLAQGTSDPRFTGFHRIEYGLWHGQSADRLRGPADQLAKDVDQLRAGWPQARMDPAQLGLRAHEILENTVQFELTGRTDYGSGSNLATARANLDGTRAVLGYLRPLLTGSRFPQLPRLDGALDRAQHTLDGFDTGGHWTPLGSLSRPQREKANADIGAAVEQLASVAAVCDVRRTS</sequence>
<protein>
    <submittedName>
        <fullName evidence="6">EfeM/EfeO family lipoprotein</fullName>
    </submittedName>
</protein>
<dbReference type="PROSITE" id="PS51318">
    <property type="entry name" value="TAT"/>
    <property type="match status" value="1"/>
</dbReference>
<evidence type="ECO:0000256" key="4">
    <source>
        <dbReference type="SAM" id="SignalP"/>
    </source>
</evidence>
<evidence type="ECO:0000313" key="6">
    <source>
        <dbReference type="EMBL" id="MDF2258207.1"/>
    </source>
</evidence>
<keyword evidence="3 4" id="KW-0732">Signal</keyword>
<proteinExistence type="inferred from homology"/>
<evidence type="ECO:0000256" key="2">
    <source>
        <dbReference type="ARBA" id="ARBA00005989"/>
    </source>
</evidence>
<dbReference type="PANTHER" id="PTHR39192">
    <property type="entry name" value="IRON UPTAKE SYSTEM COMPONENT EFEO"/>
    <property type="match status" value="1"/>
</dbReference>
<keyword evidence="6" id="KW-0449">Lipoprotein</keyword>
<dbReference type="InterPro" id="IPR050894">
    <property type="entry name" value="EfeM/EfeO_iron_uptake"/>
</dbReference>
<dbReference type="CDD" id="cd14656">
    <property type="entry name" value="Imelysin-like_EfeO"/>
    <property type="match status" value="1"/>
</dbReference>
<comment type="caution">
    <text evidence="6">The sequence shown here is derived from an EMBL/GenBank/DDBJ whole genome shotgun (WGS) entry which is preliminary data.</text>
</comment>
<evidence type="ECO:0000259" key="5">
    <source>
        <dbReference type="Pfam" id="PF09375"/>
    </source>
</evidence>
<accession>A0ABT5Z2Z5</accession>
<comment type="similarity">
    <text evidence="2">Belongs to the EfeM/EfeO family.</text>
</comment>
<gene>
    <name evidence="6" type="ORF">P2L57_21545</name>
</gene>
<evidence type="ECO:0000256" key="1">
    <source>
        <dbReference type="ARBA" id="ARBA00004196"/>
    </source>
</evidence>
<organism evidence="6 7">
    <name type="scientific">Streptantibioticus ferralitis</name>
    <dbReference type="NCBI Taxonomy" id="236510"/>
    <lineage>
        <taxon>Bacteria</taxon>
        <taxon>Bacillati</taxon>
        <taxon>Actinomycetota</taxon>
        <taxon>Actinomycetes</taxon>
        <taxon>Kitasatosporales</taxon>
        <taxon>Streptomycetaceae</taxon>
        <taxon>Streptantibioticus</taxon>
    </lineage>
</organism>
<name>A0ABT5Z2Z5_9ACTN</name>
<evidence type="ECO:0000256" key="3">
    <source>
        <dbReference type="ARBA" id="ARBA00022729"/>
    </source>
</evidence>
<feature type="domain" description="Imelysin-like" evidence="5">
    <location>
        <begin position="167"/>
        <end position="395"/>
    </location>
</feature>
<dbReference type="Pfam" id="PF09375">
    <property type="entry name" value="Peptidase_M75"/>
    <property type="match status" value="1"/>
</dbReference>
<feature type="signal peptide" evidence="4">
    <location>
        <begin position="1"/>
        <end position="21"/>
    </location>
</feature>
<dbReference type="Gene3D" id="1.20.1420.20">
    <property type="entry name" value="M75 peptidase, HXXE motif"/>
    <property type="match status" value="1"/>
</dbReference>
<dbReference type="Proteomes" id="UP001220022">
    <property type="component" value="Unassembled WGS sequence"/>
</dbReference>
<keyword evidence="7" id="KW-1185">Reference proteome</keyword>
<feature type="chain" id="PRO_5047098589" evidence="4">
    <location>
        <begin position="22"/>
        <end position="407"/>
    </location>
</feature>